<feature type="domain" description="Major facilitator superfamily (MFS) profile" evidence="9">
    <location>
        <begin position="258"/>
        <end position="444"/>
    </location>
</feature>
<dbReference type="GO" id="GO:0012505">
    <property type="term" value="C:endomembrane system"/>
    <property type="evidence" value="ECO:0007669"/>
    <property type="project" value="UniProtKB-SubCell"/>
</dbReference>
<dbReference type="OrthoDB" id="413079at2759"/>
<proteinExistence type="inferred from homology"/>
<protein>
    <recommendedName>
        <fullName evidence="9">Major facilitator superfamily (MFS) profile domain-containing protein</fullName>
    </recommendedName>
</protein>
<evidence type="ECO:0000313" key="10">
    <source>
        <dbReference type="EMBL" id="RMJ07241.1"/>
    </source>
</evidence>
<dbReference type="GO" id="GO:0016020">
    <property type="term" value="C:membrane"/>
    <property type="evidence" value="ECO:0007669"/>
    <property type="project" value="TreeGrafter"/>
</dbReference>
<name>A0A3M2RPL2_9HYPO</name>
<dbReference type="PANTHER" id="PTHR23514">
    <property type="entry name" value="BYPASS OF STOP CODON PROTEIN 6"/>
    <property type="match status" value="1"/>
</dbReference>
<dbReference type="Pfam" id="PF07690">
    <property type="entry name" value="MFS_1"/>
    <property type="match status" value="1"/>
</dbReference>
<feature type="transmembrane region" description="Helical" evidence="8">
    <location>
        <begin position="412"/>
        <end position="431"/>
    </location>
</feature>
<feature type="transmembrane region" description="Helical" evidence="8">
    <location>
        <begin position="89"/>
        <end position="111"/>
    </location>
</feature>
<comment type="subcellular location">
    <subcellularLocation>
        <location evidence="1">Endomembrane system</location>
        <topology evidence="1">Multi-pass membrane protein</topology>
    </subcellularLocation>
</comment>
<evidence type="ECO:0000256" key="3">
    <source>
        <dbReference type="ARBA" id="ARBA00022448"/>
    </source>
</evidence>
<dbReference type="PROSITE" id="PS50850">
    <property type="entry name" value="MFS"/>
    <property type="match status" value="1"/>
</dbReference>
<dbReference type="InterPro" id="IPR051788">
    <property type="entry name" value="MFS_Transporter"/>
</dbReference>
<evidence type="ECO:0000256" key="4">
    <source>
        <dbReference type="ARBA" id="ARBA00022692"/>
    </source>
</evidence>
<evidence type="ECO:0000256" key="8">
    <source>
        <dbReference type="SAM" id="Phobius"/>
    </source>
</evidence>
<keyword evidence="3" id="KW-0813">Transport</keyword>
<evidence type="ECO:0000259" key="9">
    <source>
        <dbReference type="PROSITE" id="PS50850"/>
    </source>
</evidence>
<dbReference type="GO" id="GO:0022857">
    <property type="term" value="F:transmembrane transporter activity"/>
    <property type="evidence" value="ECO:0007669"/>
    <property type="project" value="InterPro"/>
</dbReference>
<keyword evidence="6 8" id="KW-0472">Membrane</keyword>
<accession>A0A3M2RPL2</accession>
<dbReference type="InterPro" id="IPR036259">
    <property type="entry name" value="MFS_trans_sf"/>
</dbReference>
<dbReference type="EMBL" id="NKUJ01000355">
    <property type="protein sequence ID" value="RMJ07241.1"/>
    <property type="molecule type" value="Genomic_DNA"/>
</dbReference>
<dbReference type="FunFam" id="1.20.1250.20:FF:000286">
    <property type="entry name" value="MFS efflux transporter"/>
    <property type="match status" value="1"/>
</dbReference>
<feature type="transmembrane region" description="Helical" evidence="8">
    <location>
        <begin position="292"/>
        <end position="311"/>
    </location>
</feature>
<evidence type="ECO:0000256" key="6">
    <source>
        <dbReference type="ARBA" id="ARBA00023136"/>
    </source>
</evidence>
<evidence type="ECO:0000256" key="5">
    <source>
        <dbReference type="ARBA" id="ARBA00022989"/>
    </source>
</evidence>
<dbReference type="InterPro" id="IPR011701">
    <property type="entry name" value="MFS"/>
</dbReference>
<dbReference type="AlphaFoldDB" id="A0A3M2RPL2"/>
<evidence type="ECO:0000313" key="11">
    <source>
        <dbReference type="Proteomes" id="UP000277212"/>
    </source>
</evidence>
<feature type="transmembrane region" description="Helical" evidence="8">
    <location>
        <begin position="347"/>
        <end position="367"/>
    </location>
</feature>
<feature type="transmembrane region" description="Helical" evidence="8">
    <location>
        <begin position="379"/>
        <end position="400"/>
    </location>
</feature>
<keyword evidence="4 8" id="KW-0812">Transmembrane</keyword>
<sequence>MTQTAVALATLDPVHTISSHVSDAQPEPTIHDAVSAIPPSTAASITQRWNGTKENTLRTLSCYFAFTLYGMNDGTPGAMVPHLESHYTLPYSIVSLIFLGPMLGCITAAFTSNRLHQKYGRRGVSAFATGSYAIAYVGMCLHPPFGLVVPLLVLTGFGSGLMNGTWNSWVGGLANGGTMLAFLHGCWGVGATIAPITVNAFVSRGWNWWAYYYLMLCLAIAAAATTIWSFWADCGTGDNTSSGQPHSFTLSVFKDKVTLLFSAFMLIYVGAEITIGGWLVTFMLNVRNGTPSASSLVASGFWIGITVGRFALGWITSYFGEKIMVSAYLVVAIGLELAFWLGEEFVVSAIMAALVGVSIGMVMPSSIRMMTKILPVEKHIVSVGFGTAFAVSGASIFPFAVGALAQAGGVQVLQPVILALFAVQLLLWLFVTRMKLDRDEDSSA</sequence>
<keyword evidence="11" id="KW-1185">Reference proteome</keyword>
<dbReference type="InterPro" id="IPR020846">
    <property type="entry name" value="MFS_dom"/>
</dbReference>
<evidence type="ECO:0000256" key="1">
    <source>
        <dbReference type="ARBA" id="ARBA00004127"/>
    </source>
</evidence>
<gene>
    <name evidence="10" type="ORF">CDV36_013167</name>
</gene>
<dbReference type="PANTHER" id="PTHR23514:SF3">
    <property type="entry name" value="BYPASS OF STOP CODON PROTEIN 6"/>
    <property type="match status" value="1"/>
</dbReference>
<dbReference type="Proteomes" id="UP000277212">
    <property type="component" value="Unassembled WGS sequence"/>
</dbReference>
<organism evidence="10 11">
    <name type="scientific">Fusarium kuroshium</name>
    <dbReference type="NCBI Taxonomy" id="2010991"/>
    <lineage>
        <taxon>Eukaryota</taxon>
        <taxon>Fungi</taxon>
        <taxon>Dikarya</taxon>
        <taxon>Ascomycota</taxon>
        <taxon>Pezizomycotina</taxon>
        <taxon>Sordariomycetes</taxon>
        <taxon>Hypocreomycetidae</taxon>
        <taxon>Hypocreales</taxon>
        <taxon>Nectriaceae</taxon>
        <taxon>Fusarium</taxon>
        <taxon>Fusarium solani species complex</taxon>
    </lineage>
</organism>
<comment type="caution">
    <text evidence="10">The sequence shown here is derived from an EMBL/GenBank/DDBJ whole genome shotgun (WGS) entry which is preliminary data.</text>
</comment>
<comment type="similarity">
    <text evidence="2">Belongs to the major facilitator superfamily.</text>
</comment>
<keyword evidence="5 8" id="KW-1133">Transmembrane helix</keyword>
<evidence type="ECO:0000256" key="2">
    <source>
        <dbReference type="ARBA" id="ARBA00008335"/>
    </source>
</evidence>
<dbReference type="SUPFAM" id="SSF103473">
    <property type="entry name" value="MFS general substrate transporter"/>
    <property type="match status" value="1"/>
</dbReference>
<keyword evidence="7" id="KW-0325">Glycoprotein</keyword>
<feature type="transmembrane region" description="Helical" evidence="8">
    <location>
        <begin position="178"/>
        <end position="198"/>
    </location>
</feature>
<feature type="transmembrane region" description="Helical" evidence="8">
    <location>
        <begin position="257"/>
        <end position="280"/>
    </location>
</feature>
<feature type="transmembrane region" description="Helical" evidence="8">
    <location>
        <begin position="210"/>
        <end position="231"/>
    </location>
</feature>
<dbReference type="Gene3D" id="1.20.1250.20">
    <property type="entry name" value="MFS general substrate transporter like domains"/>
    <property type="match status" value="2"/>
</dbReference>
<evidence type="ECO:0000256" key="7">
    <source>
        <dbReference type="ARBA" id="ARBA00023180"/>
    </source>
</evidence>
<reference evidence="10 11" key="1">
    <citation type="submission" date="2017-06" db="EMBL/GenBank/DDBJ databases">
        <title>Comparative genomic analysis of Ambrosia Fusariam Clade fungi.</title>
        <authorList>
            <person name="Stajich J.E."/>
            <person name="Carrillo J."/>
            <person name="Kijimoto T."/>
            <person name="Eskalen A."/>
            <person name="O'Donnell K."/>
            <person name="Kasson M."/>
        </authorList>
    </citation>
    <scope>NUCLEOTIDE SEQUENCE [LARGE SCALE GENOMIC DNA]</scope>
    <source>
        <strain evidence="10">UCR3666</strain>
    </source>
</reference>